<sequence>MLGGDVKSIMIYFTLFSLIEANNCRDKSIYDNGVTSILTKNQTKTAVNAKQNGKSINEKLQQKHRNRCCPYDFDSSLCNVLDDRLLCGFNRNVGRPISKDRKVDLSDGCRLRGGRLECGYVHGPFINQRRPSAFNNFVSSKENDDLPSEREKDTNVYSYQISSKEQHLQYESTTKRLRMVTRCVEIRDRIVCRDM</sequence>
<feature type="chain" id="PRO_5046493797" evidence="1">
    <location>
        <begin position="22"/>
        <end position="195"/>
    </location>
</feature>
<dbReference type="GeneID" id="116413052"/>
<keyword evidence="2" id="KW-1185">Reference proteome</keyword>
<proteinExistence type="predicted"/>
<dbReference type="RefSeq" id="XP_031765702.2">
    <property type="nucleotide sequence ID" value="XM_031909842.2"/>
</dbReference>
<dbReference type="Proteomes" id="UP001652740">
    <property type="component" value="Unplaced"/>
</dbReference>
<evidence type="ECO:0000256" key="1">
    <source>
        <dbReference type="SAM" id="SignalP"/>
    </source>
</evidence>
<accession>A0A6J3BZ51</accession>
<reference evidence="3" key="1">
    <citation type="submission" date="2025-08" db="UniProtKB">
        <authorList>
            <consortium name="RefSeq"/>
        </authorList>
    </citation>
    <scope>IDENTIFICATION</scope>
    <source>
        <tissue evidence="3">Whole larvae</tissue>
    </source>
</reference>
<evidence type="ECO:0000313" key="2">
    <source>
        <dbReference type="Proteomes" id="UP001652740"/>
    </source>
</evidence>
<keyword evidence="1" id="KW-0732">Signal</keyword>
<evidence type="ECO:0000313" key="3">
    <source>
        <dbReference type="RefSeq" id="XP_031765702.2"/>
    </source>
</evidence>
<feature type="signal peptide" evidence="1">
    <location>
        <begin position="1"/>
        <end position="21"/>
    </location>
</feature>
<gene>
    <name evidence="3" type="primary">LOC116413052</name>
</gene>
<name>A0A6J3BZ51_GALME</name>
<dbReference type="AlphaFoldDB" id="A0A6J3BZ51"/>
<dbReference type="KEGG" id="gmw:116413052"/>
<organism evidence="2 3">
    <name type="scientific">Galleria mellonella</name>
    <name type="common">Greater wax moth</name>
    <dbReference type="NCBI Taxonomy" id="7137"/>
    <lineage>
        <taxon>Eukaryota</taxon>
        <taxon>Metazoa</taxon>
        <taxon>Ecdysozoa</taxon>
        <taxon>Arthropoda</taxon>
        <taxon>Hexapoda</taxon>
        <taxon>Insecta</taxon>
        <taxon>Pterygota</taxon>
        <taxon>Neoptera</taxon>
        <taxon>Endopterygota</taxon>
        <taxon>Lepidoptera</taxon>
        <taxon>Glossata</taxon>
        <taxon>Ditrysia</taxon>
        <taxon>Pyraloidea</taxon>
        <taxon>Pyralidae</taxon>
        <taxon>Galleriinae</taxon>
        <taxon>Galleria</taxon>
    </lineage>
</organism>
<protein>
    <submittedName>
        <fullName evidence="3">Uncharacterized protein LOC116413052 isoform X1</fullName>
    </submittedName>
</protein>
<dbReference type="InParanoid" id="A0A6J3BZ51"/>